<evidence type="ECO:0000259" key="1">
    <source>
        <dbReference type="PROSITE" id="PS50987"/>
    </source>
</evidence>
<dbReference type="PROSITE" id="PS50987">
    <property type="entry name" value="HTH_ARSR_2"/>
    <property type="match status" value="1"/>
</dbReference>
<dbReference type="SUPFAM" id="SSF46785">
    <property type="entry name" value="Winged helix' DNA-binding domain"/>
    <property type="match status" value="1"/>
</dbReference>
<gene>
    <name evidence="2" type="ORF">GCM10009675_08330</name>
</gene>
<organism evidence="2 3">
    <name type="scientific">Prauserella alba</name>
    <dbReference type="NCBI Taxonomy" id="176898"/>
    <lineage>
        <taxon>Bacteria</taxon>
        <taxon>Bacillati</taxon>
        <taxon>Actinomycetota</taxon>
        <taxon>Actinomycetes</taxon>
        <taxon>Pseudonocardiales</taxon>
        <taxon>Pseudonocardiaceae</taxon>
        <taxon>Prauserella</taxon>
    </lineage>
</organism>
<dbReference type="InterPro" id="IPR052543">
    <property type="entry name" value="HTH_Metal-responsive_Reg"/>
</dbReference>
<dbReference type="InterPro" id="IPR011991">
    <property type="entry name" value="ArsR-like_HTH"/>
</dbReference>
<dbReference type="InterPro" id="IPR036390">
    <property type="entry name" value="WH_DNA-bd_sf"/>
</dbReference>
<protein>
    <submittedName>
        <fullName evidence="2">Metalloregulator ArsR/SmtB family transcription factor</fullName>
    </submittedName>
</protein>
<dbReference type="Gene3D" id="1.10.10.10">
    <property type="entry name" value="Winged helix-like DNA-binding domain superfamily/Winged helix DNA-binding domain"/>
    <property type="match status" value="1"/>
</dbReference>
<evidence type="ECO:0000313" key="2">
    <source>
        <dbReference type="EMBL" id="GAA1195698.1"/>
    </source>
</evidence>
<dbReference type="PANTHER" id="PTHR39168:SF2">
    <property type="entry name" value="HTH-TYPE TRANSCRIPTIONAL REGULATOR CMTR"/>
    <property type="match status" value="1"/>
</dbReference>
<feature type="domain" description="HTH arsR-type" evidence="1">
    <location>
        <begin position="1"/>
        <end position="94"/>
    </location>
</feature>
<name>A0ABN1V7P3_9PSEU</name>
<accession>A0ABN1V7P3</accession>
<dbReference type="CDD" id="cd00090">
    <property type="entry name" value="HTH_ARSR"/>
    <property type="match status" value="1"/>
</dbReference>
<sequence length="227" mass="24379">MSSERDLTRVGAALAAPARSVFVNLLLDGTARPAGELGRAAGVRASTASEHLGVLMEAGLVTREKHGRYHYYSLAGPEVALALESLGPLADGVPVTSLRRSRQARRLAAARFCYDHLAGRLAVALADAWTHHGWLHERDVLAPTDAGVDGLCDLGVDVENAVRARRPTVRACLDWTERRPHLGGALGVAVALRFVETGWVVRHPSGRGVDVTPAGRDLLRRKWGILV</sequence>
<dbReference type="PRINTS" id="PR00778">
    <property type="entry name" value="HTHARSR"/>
</dbReference>
<dbReference type="RefSeq" id="WP_253859525.1">
    <property type="nucleotide sequence ID" value="NZ_BAAALM010000004.1"/>
</dbReference>
<dbReference type="InterPro" id="IPR036388">
    <property type="entry name" value="WH-like_DNA-bd_sf"/>
</dbReference>
<dbReference type="InterPro" id="IPR001845">
    <property type="entry name" value="HTH_ArsR_DNA-bd_dom"/>
</dbReference>
<dbReference type="NCBIfam" id="NF033788">
    <property type="entry name" value="HTH_metalloreg"/>
    <property type="match status" value="1"/>
</dbReference>
<comment type="caution">
    <text evidence="2">The sequence shown here is derived from an EMBL/GenBank/DDBJ whole genome shotgun (WGS) entry which is preliminary data.</text>
</comment>
<dbReference type="Proteomes" id="UP001500467">
    <property type="component" value="Unassembled WGS sequence"/>
</dbReference>
<keyword evidence="3" id="KW-1185">Reference proteome</keyword>
<reference evidence="2 3" key="1">
    <citation type="journal article" date="2019" name="Int. J. Syst. Evol. Microbiol.">
        <title>The Global Catalogue of Microorganisms (GCM) 10K type strain sequencing project: providing services to taxonomists for standard genome sequencing and annotation.</title>
        <authorList>
            <consortium name="The Broad Institute Genomics Platform"/>
            <consortium name="The Broad Institute Genome Sequencing Center for Infectious Disease"/>
            <person name="Wu L."/>
            <person name="Ma J."/>
        </authorList>
    </citation>
    <scope>NUCLEOTIDE SEQUENCE [LARGE SCALE GENOMIC DNA]</scope>
    <source>
        <strain evidence="2 3">JCM 13022</strain>
    </source>
</reference>
<proteinExistence type="predicted"/>
<dbReference type="SMART" id="SM00418">
    <property type="entry name" value="HTH_ARSR"/>
    <property type="match status" value="1"/>
</dbReference>
<dbReference type="PANTHER" id="PTHR39168">
    <property type="entry name" value="TRANSCRIPTIONAL REGULATOR-RELATED"/>
    <property type="match status" value="1"/>
</dbReference>
<dbReference type="EMBL" id="BAAALM010000004">
    <property type="protein sequence ID" value="GAA1195698.1"/>
    <property type="molecule type" value="Genomic_DNA"/>
</dbReference>
<evidence type="ECO:0000313" key="3">
    <source>
        <dbReference type="Proteomes" id="UP001500467"/>
    </source>
</evidence>
<dbReference type="Pfam" id="PF12840">
    <property type="entry name" value="HTH_20"/>
    <property type="match status" value="1"/>
</dbReference>